<protein>
    <submittedName>
        <fullName evidence="1">Uncharacterized protein</fullName>
    </submittedName>
</protein>
<dbReference type="EMBL" id="CM042034">
    <property type="protein sequence ID" value="KAI3761057.1"/>
    <property type="molecule type" value="Genomic_DNA"/>
</dbReference>
<evidence type="ECO:0000313" key="2">
    <source>
        <dbReference type="Proteomes" id="UP001056120"/>
    </source>
</evidence>
<reference evidence="1 2" key="2">
    <citation type="journal article" date="2022" name="Mol. Ecol. Resour.">
        <title>The genomes of chicory, endive, great burdock and yacon provide insights into Asteraceae paleo-polyploidization history and plant inulin production.</title>
        <authorList>
            <person name="Fan W."/>
            <person name="Wang S."/>
            <person name="Wang H."/>
            <person name="Wang A."/>
            <person name="Jiang F."/>
            <person name="Liu H."/>
            <person name="Zhao H."/>
            <person name="Xu D."/>
            <person name="Zhang Y."/>
        </authorList>
    </citation>
    <scope>NUCLEOTIDE SEQUENCE [LARGE SCALE GENOMIC DNA]</scope>
    <source>
        <strain evidence="2">cv. Yunnan</strain>
        <tissue evidence="1">Leaves</tissue>
    </source>
</reference>
<keyword evidence="2" id="KW-1185">Reference proteome</keyword>
<comment type="caution">
    <text evidence="1">The sequence shown here is derived from an EMBL/GenBank/DDBJ whole genome shotgun (WGS) entry which is preliminary data.</text>
</comment>
<name>A0ACB9EQE9_9ASTR</name>
<evidence type="ECO:0000313" key="1">
    <source>
        <dbReference type="EMBL" id="KAI3761057.1"/>
    </source>
</evidence>
<sequence length="226" mass="24828">MYRCGGSNNAMVFSMPYDGESPISSAVDCTLSLGTPATRLAGDYDRVNERRSSANWSTNFCWDILHSPPSQKTNHSGGNGVTAVAKPLPARRCANCNTTSTPLWRNGPRGPKSLCNACGIRFKKEERRANAAASVTAGGSDMTETHHYQPMMKGHPWVHHTQAAHKLPSCYSPAAAKMNEFRFIDDVDDRDSPFLSWRLNVTDGPGLVHGFTRTKSATIDYYVRSD</sequence>
<reference evidence="2" key="1">
    <citation type="journal article" date="2022" name="Mol. Ecol. Resour.">
        <title>The genomes of chicory, endive, great burdock and yacon provide insights into Asteraceae palaeo-polyploidization history and plant inulin production.</title>
        <authorList>
            <person name="Fan W."/>
            <person name="Wang S."/>
            <person name="Wang H."/>
            <person name="Wang A."/>
            <person name="Jiang F."/>
            <person name="Liu H."/>
            <person name="Zhao H."/>
            <person name="Xu D."/>
            <person name="Zhang Y."/>
        </authorList>
    </citation>
    <scope>NUCLEOTIDE SEQUENCE [LARGE SCALE GENOMIC DNA]</scope>
    <source>
        <strain evidence="2">cv. Yunnan</strain>
    </source>
</reference>
<accession>A0ACB9EQE9</accession>
<proteinExistence type="predicted"/>
<organism evidence="1 2">
    <name type="scientific">Smallanthus sonchifolius</name>
    <dbReference type="NCBI Taxonomy" id="185202"/>
    <lineage>
        <taxon>Eukaryota</taxon>
        <taxon>Viridiplantae</taxon>
        <taxon>Streptophyta</taxon>
        <taxon>Embryophyta</taxon>
        <taxon>Tracheophyta</taxon>
        <taxon>Spermatophyta</taxon>
        <taxon>Magnoliopsida</taxon>
        <taxon>eudicotyledons</taxon>
        <taxon>Gunneridae</taxon>
        <taxon>Pentapetalae</taxon>
        <taxon>asterids</taxon>
        <taxon>campanulids</taxon>
        <taxon>Asterales</taxon>
        <taxon>Asteraceae</taxon>
        <taxon>Asteroideae</taxon>
        <taxon>Heliantheae alliance</taxon>
        <taxon>Millerieae</taxon>
        <taxon>Smallanthus</taxon>
    </lineage>
</organism>
<dbReference type="Proteomes" id="UP001056120">
    <property type="component" value="Linkage Group LG17"/>
</dbReference>
<gene>
    <name evidence="1" type="ORF">L1987_51463</name>
</gene>